<dbReference type="Pfam" id="PF24032">
    <property type="entry name" value="YQBQ"/>
    <property type="match status" value="1"/>
</dbReference>
<dbReference type="InterPro" id="IPR056937">
    <property type="entry name" value="YqbQ/XkdQ"/>
</dbReference>
<evidence type="ECO:0000259" key="1">
    <source>
        <dbReference type="Pfam" id="PF24032"/>
    </source>
</evidence>
<evidence type="ECO:0000313" key="3">
    <source>
        <dbReference type="Proteomes" id="UP000198619"/>
    </source>
</evidence>
<dbReference type="STRING" id="84698.SAMN04488528_100184"/>
<protein>
    <recommendedName>
        <fullName evidence="1">YqbQ/XkdQ domain-containing protein</fullName>
    </recommendedName>
</protein>
<dbReference type="OrthoDB" id="1698671at2"/>
<dbReference type="Proteomes" id="UP000198619">
    <property type="component" value="Unassembled WGS sequence"/>
</dbReference>
<name>A0A1I0V189_9CLOT</name>
<evidence type="ECO:0000313" key="2">
    <source>
        <dbReference type="EMBL" id="SFA70068.1"/>
    </source>
</evidence>
<sequence length="308" mass="35482">MSKQLWITDLTAWKDYTPLANNLSWSQDADNLAMQVTWDSITENFKGNLVSLTDNKEEFFRGIIVKKATKKNTYSYTAMDYMWYLNKSKEVIQFNSIPASQAIEQLLAKEEIKTNIPWIGTNINQVFKDKPISDIIKEILEQVYNETGINYHFYMVNEVFTIAQTSTARIGAKLLINSDMTLDSDMEELKNSVVVVSNESENANIIANVWDSDSINRIGRLQEVVNVDDKNYSQAQQIAENTLRKLNKDKNTLNISCIALEGGQNIKPNNYLYFYFYDKFGGEGWYWIKSVSHTLANNQHKISLSLEW</sequence>
<organism evidence="2 3">
    <name type="scientific">Clostridium frigidicarnis</name>
    <dbReference type="NCBI Taxonomy" id="84698"/>
    <lineage>
        <taxon>Bacteria</taxon>
        <taxon>Bacillati</taxon>
        <taxon>Bacillota</taxon>
        <taxon>Clostridia</taxon>
        <taxon>Eubacteriales</taxon>
        <taxon>Clostridiaceae</taxon>
        <taxon>Clostridium</taxon>
    </lineage>
</organism>
<gene>
    <name evidence="2" type="ORF">SAMN04488528_100184</name>
</gene>
<accession>A0A1I0V189</accession>
<proteinExistence type="predicted"/>
<reference evidence="2 3" key="1">
    <citation type="submission" date="2016-10" db="EMBL/GenBank/DDBJ databases">
        <authorList>
            <person name="de Groot N.N."/>
        </authorList>
    </citation>
    <scope>NUCLEOTIDE SEQUENCE [LARGE SCALE GENOMIC DNA]</scope>
    <source>
        <strain evidence="2 3">DSM 12271</strain>
    </source>
</reference>
<dbReference type="AlphaFoldDB" id="A0A1I0V189"/>
<dbReference type="RefSeq" id="WP_090037586.1">
    <property type="nucleotide sequence ID" value="NZ_FOKI01000001.1"/>
</dbReference>
<dbReference type="EMBL" id="FOKI01000001">
    <property type="protein sequence ID" value="SFA70068.1"/>
    <property type="molecule type" value="Genomic_DNA"/>
</dbReference>
<feature type="domain" description="YqbQ/XkdQ" evidence="1">
    <location>
        <begin position="25"/>
        <end position="306"/>
    </location>
</feature>
<keyword evidence="3" id="KW-1185">Reference proteome</keyword>